<dbReference type="AlphaFoldDB" id="A0A6A6JGR6"/>
<name>A0A6A6JGR6_WESOR</name>
<dbReference type="Proteomes" id="UP000800097">
    <property type="component" value="Unassembled WGS sequence"/>
</dbReference>
<dbReference type="InterPro" id="IPR036047">
    <property type="entry name" value="F-box-like_dom_sf"/>
</dbReference>
<accession>A0A6A6JGR6</accession>
<gene>
    <name evidence="1" type="ORF">EI97DRAFT_502113</name>
</gene>
<evidence type="ECO:0000313" key="1">
    <source>
        <dbReference type="EMBL" id="KAF2275168.1"/>
    </source>
</evidence>
<organism evidence="1 2">
    <name type="scientific">Westerdykella ornata</name>
    <dbReference type="NCBI Taxonomy" id="318751"/>
    <lineage>
        <taxon>Eukaryota</taxon>
        <taxon>Fungi</taxon>
        <taxon>Dikarya</taxon>
        <taxon>Ascomycota</taxon>
        <taxon>Pezizomycotina</taxon>
        <taxon>Dothideomycetes</taxon>
        <taxon>Pleosporomycetidae</taxon>
        <taxon>Pleosporales</taxon>
        <taxon>Sporormiaceae</taxon>
        <taxon>Westerdykella</taxon>
    </lineage>
</organism>
<proteinExistence type="predicted"/>
<protein>
    <recommendedName>
        <fullName evidence="3">F-box domain-containing protein</fullName>
    </recommendedName>
</protein>
<evidence type="ECO:0000313" key="2">
    <source>
        <dbReference type="Proteomes" id="UP000800097"/>
    </source>
</evidence>
<dbReference type="SUPFAM" id="SSF81383">
    <property type="entry name" value="F-box domain"/>
    <property type="match status" value="1"/>
</dbReference>
<dbReference type="OrthoDB" id="1638493at2759"/>
<dbReference type="CDD" id="cd09917">
    <property type="entry name" value="F-box_SF"/>
    <property type="match status" value="1"/>
</dbReference>
<dbReference type="EMBL" id="ML986498">
    <property type="protein sequence ID" value="KAF2275168.1"/>
    <property type="molecule type" value="Genomic_DNA"/>
</dbReference>
<keyword evidence="2" id="KW-1185">Reference proteome</keyword>
<dbReference type="GeneID" id="54555917"/>
<evidence type="ECO:0008006" key="3">
    <source>
        <dbReference type="Google" id="ProtNLM"/>
    </source>
</evidence>
<dbReference type="RefSeq" id="XP_033652707.1">
    <property type="nucleotide sequence ID" value="XM_033802742.1"/>
</dbReference>
<reference evidence="1" key="1">
    <citation type="journal article" date="2020" name="Stud. Mycol.">
        <title>101 Dothideomycetes genomes: a test case for predicting lifestyles and emergence of pathogens.</title>
        <authorList>
            <person name="Haridas S."/>
            <person name="Albert R."/>
            <person name="Binder M."/>
            <person name="Bloem J."/>
            <person name="Labutti K."/>
            <person name="Salamov A."/>
            <person name="Andreopoulos B."/>
            <person name="Baker S."/>
            <person name="Barry K."/>
            <person name="Bills G."/>
            <person name="Bluhm B."/>
            <person name="Cannon C."/>
            <person name="Castanera R."/>
            <person name="Culley D."/>
            <person name="Daum C."/>
            <person name="Ezra D."/>
            <person name="Gonzalez J."/>
            <person name="Henrissat B."/>
            <person name="Kuo A."/>
            <person name="Liang C."/>
            <person name="Lipzen A."/>
            <person name="Lutzoni F."/>
            <person name="Magnuson J."/>
            <person name="Mondo S."/>
            <person name="Nolan M."/>
            <person name="Ohm R."/>
            <person name="Pangilinan J."/>
            <person name="Park H.-J."/>
            <person name="Ramirez L."/>
            <person name="Alfaro M."/>
            <person name="Sun H."/>
            <person name="Tritt A."/>
            <person name="Yoshinaga Y."/>
            <person name="Zwiers L.-H."/>
            <person name="Turgeon B."/>
            <person name="Goodwin S."/>
            <person name="Spatafora J."/>
            <person name="Crous P."/>
            <person name="Grigoriev I."/>
        </authorList>
    </citation>
    <scope>NUCLEOTIDE SEQUENCE</scope>
    <source>
        <strain evidence="1">CBS 379.55</strain>
    </source>
</reference>
<sequence length="363" mass="42300">MLFQDLATELVLHIFYSVSEVTDVLALASTCHRFHNIYSSSQKLAILENVAETQYGPLRDLTQLLTHNASQPAHLIRNVPFSVAILKQIVHAGRVASKWCYIYPFKKWKDNYENRRLLTPEERYRVRRAIYRIWLYSRAFHNADHPRGQRTILPVVQKRSALLHNWSTDELAEIADVHAVMRDVVQNNICPSNGTIIRKFKKRYPDSNEHHLLFNLHLNYPSLAPPLSSNSPFFAPYHTTCSPLQTHFTTTQTYTDRYASSKFSMRAQYNVGAEGWGDDIVHYYVVEDMLKLDPEQIMWLKEHAPFKGMVEAYVRELGEWFENNGETWGQTLQWVLDERGEDVEEFMEKVAEGEWGCAVRGEY</sequence>